<dbReference type="AlphaFoldDB" id="A0A1Y1S3K4"/>
<dbReference type="EMBL" id="LWDP01000508">
    <property type="protein sequence ID" value="ORD92771.1"/>
    <property type="molecule type" value="Genomic_DNA"/>
</dbReference>
<dbReference type="VEuPathDB" id="MicrosporidiaDB:ECANGB1_432"/>
<proteinExistence type="predicted"/>
<keyword evidence="2" id="KW-1185">Reference proteome</keyword>
<organism evidence="1 2">
    <name type="scientific">Enterospora canceri</name>
    <dbReference type="NCBI Taxonomy" id="1081671"/>
    <lineage>
        <taxon>Eukaryota</taxon>
        <taxon>Fungi</taxon>
        <taxon>Fungi incertae sedis</taxon>
        <taxon>Microsporidia</taxon>
        <taxon>Enterocytozoonidae</taxon>
        <taxon>Enterospora</taxon>
    </lineage>
</organism>
<gene>
    <name evidence="1" type="ORF">ECANGB1_432</name>
</gene>
<evidence type="ECO:0000313" key="1">
    <source>
        <dbReference type="EMBL" id="ORD92771.1"/>
    </source>
</evidence>
<evidence type="ECO:0000313" key="2">
    <source>
        <dbReference type="Proteomes" id="UP000192639"/>
    </source>
</evidence>
<comment type="caution">
    <text evidence="1">The sequence shown here is derived from an EMBL/GenBank/DDBJ whole genome shotgun (WGS) entry which is preliminary data.</text>
</comment>
<protein>
    <submittedName>
        <fullName evidence="1">Uncharacterized protein</fullName>
    </submittedName>
</protein>
<accession>A0A1Y1S3K4</accession>
<name>A0A1Y1S3K4_9MICR</name>
<reference evidence="1 2" key="1">
    <citation type="journal article" date="2017" name="Environ. Microbiol.">
        <title>Decay of the glycolytic pathway and adaptation to intranuclear parasitism within Enterocytozoonidae microsporidia.</title>
        <authorList>
            <person name="Wiredu Boakye D."/>
            <person name="Jaroenlak P."/>
            <person name="Prachumwat A."/>
            <person name="Williams T.A."/>
            <person name="Bateman K.S."/>
            <person name="Itsathitphaisarn O."/>
            <person name="Sritunyalucksana K."/>
            <person name="Paszkiewicz K.H."/>
            <person name="Moore K.A."/>
            <person name="Stentiford G.D."/>
            <person name="Williams B.A."/>
        </authorList>
    </citation>
    <scope>NUCLEOTIDE SEQUENCE [LARGE SCALE GENOMIC DNA]</scope>
    <source>
        <strain evidence="1 2">GB1</strain>
    </source>
</reference>
<sequence>MIDVNESIAVIVPLQCHCEVVVIVEEAMGLNDVAYVPIVVLFVFHRPLNNGKDSTVLEVFYSGVNNCANTFFMNQVP</sequence>
<dbReference type="Proteomes" id="UP000192639">
    <property type="component" value="Unassembled WGS sequence"/>
</dbReference>